<gene>
    <name evidence="1" type="ORF">ACJ41P_10720</name>
</gene>
<keyword evidence="2" id="KW-1185">Reference proteome</keyword>
<organism evidence="1 2">
    <name type="scientific">Azospirillum argentinense</name>
    <dbReference type="NCBI Taxonomy" id="2970906"/>
    <lineage>
        <taxon>Bacteria</taxon>
        <taxon>Pseudomonadati</taxon>
        <taxon>Pseudomonadota</taxon>
        <taxon>Alphaproteobacteria</taxon>
        <taxon>Rhodospirillales</taxon>
        <taxon>Azospirillaceae</taxon>
        <taxon>Azospirillum</taxon>
    </lineage>
</organism>
<accession>A0ABW8V520</accession>
<reference evidence="1 2" key="1">
    <citation type="submission" date="2024-11" db="EMBL/GenBank/DDBJ databases">
        <title>Draft genome sequences of two bacteria associated to sugarcane roots in Colombia.</title>
        <authorList>
            <person name="Pardo-Diaz S."/>
            <person name="Masmela-Mendoza J."/>
            <person name="Delgadillo-Duran P."/>
            <person name="Bautista E.J."/>
            <person name="Rojas-Tapias D.F."/>
        </authorList>
    </citation>
    <scope>NUCLEOTIDE SEQUENCE [LARGE SCALE GENOMIC DNA]</scope>
    <source>
        <strain evidence="1 2">Ap18</strain>
    </source>
</reference>
<sequence>MITMKEAAAALDGNEYAKEGSKELFAQMNAAGLVAVFGASDDLMEFRGAENNEISAYEGATAYFNKYGMLENDCRNADCPHFEKLKAKASTVKAIWCPEGLETSWLIATSLPHERFKIMEDGDVYCAGLVFSLADCAA</sequence>
<comment type="caution">
    <text evidence="1">The sequence shown here is derived from an EMBL/GenBank/DDBJ whole genome shotgun (WGS) entry which is preliminary data.</text>
</comment>
<dbReference type="RefSeq" id="WP_407824060.1">
    <property type="nucleotide sequence ID" value="NZ_JBJLSN010000011.1"/>
</dbReference>
<dbReference type="Proteomes" id="UP001628281">
    <property type="component" value="Unassembled WGS sequence"/>
</dbReference>
<name>A0ABW8V520_9PROT</name>
<evidence type="ECO:0000313" key="2">
    <source>
        <dbReference type="Proteomes" id="UP001628281"/>
    </source>
</evidence>
<evidence type="ECO:0000313" key="1">
    <source>
        <dbReference type="EMBL" id="MFL7901597.1"/>
    </source>
</evidence>
<proteinExistence type="predicted"/>
<dbReference type="EMBL" id="JBJLSN010000011">
    <property type="protein sequence ID" value="MFL7901597.1"/>
    <property type="molecule type" value="Genomic_DNA"/>
</dbReference>
<protein>
    <submittedName>
        <fullName evidence="1">Uncharacterized protein</fullName>
    </submittedName>
</protein>